<proteinExistence type="predicted"/>
<gene>
    <name evidence="1" type="ORF">E3O10_09595</name>
</gene>
<keyword evidence="2" id="KW-1185">Reference proteome</keyword>
<comment type="caution">
    <text evidence="1">The sequence shown here is derived from an EMBL/GenBank/DDBJ whole genome shotgun (WGS) entry which is preliminary data.</text>
</comment>
<dbReference type="OrthoDB" id="5123397at2"/>
<dbReference type="AlphaFoldDB" id="A0A1H8BUF1"/>
<accession>A0A1H8BUF1</accession>
<sequence>MNNTNRALNRSLVLVVGLLLLAAAALSGLLATQPATANVWGAVADSVRTTVAGGLQVTPLAATGHSWLWIVALAGLSAIVGLLLSFILRQGHGHSGRLLSEQTTDWGSTQVDSAVAEHMLQESLGQYPEFLSTRVSTYRVAREAVLKVSVTCRRGTSPTDVVRIVEQALAALDDLLGLRIPALLQISGGFRVRTSRTTRIQ</sequence>
<organism evidence="1 2">
    <name type="scientific">Cryobacterium luteum</name>
    <dbReference type="NCBI Taxonomy" id="1424661"/>
    <lineage>
        <taxon>Bacteria</taxon>
        <taxon>Bacillati</taxon>
        <taxon>Actinomycetota</taxon>
        <taxon>Actinomycetes</taxon>
        <taxon>Micrococcales</taxon>
        <taxon>Microbacteriaceae</taxon>
        <taxon>Cryobacterium</taxon>
    </lineage>
</organism>
<protein>
    <submittedName>
        <fullName evidence="1">Uncharacterized protein</fullName>
    </submittedName>
</protein>
<dbReference type="STRING" id="1424661.SAMN05216281_102111"/>
<dbReference type="RefSeq" id="WP_092107053.1">
    <property type="nucleotide sequence ID" value="NZ_FOCN01000002.1"/>
</dbReference>
<dbReference type="EMBL" id="SOFF01000030">
    <property type="protein sequence ID" value="TFB89137.1"/>
    <property type="molecule type" value="Genomic_DNA"/>
</dbReference>
<dbReference type="Proteomes" id="UP000297654">
    <property type="component" value="Unassembled WGS sequence"/>
</dbReference>
<evidence type="ECO:0000313" key="1">
    <source>
        <dbReference type="EMBL" id="TFB89137.1"/>
    </source>
</evidence>
<name>A0A1H8BUF1_9MICO</name>
<reference evidence="1 2" key="1">
    <citation type="submission" date="2019-03" db="EMBL/GenBank/DDBJ databases">
        <title>Genomics of glacier-inhabiting Cryobacterium strains.</title>
        <authorList>
            <person name="Liu Q."/>
            <person name="Xin Y.-H."/>
        </authorList>
    </citation>
    <scope>NUCLEOTIDE SEQUENCE [LARGE SCALE GENOMIC DNA]</scope>
    <source>
        <strain evidence="1 2">Hh15</strain>
    </source>
</reference>
<evidence type="ECO:0000313" key="2">
    <source>
        <dbReference type="Proteomes" id="UP000297654"/>
    </source>
</evidence>